<keyword evidence="11 13" id="KW-1006">Bacterial flagellum protein export</keyword>
<evidence type="ECO:0000256" key="9">
    <source>
        <dbReference type="ARBA" id="ARBA00022989"/>
    </source>
</evidence>
<dbReference type="InterPro" id="IPR006135">
    <property type="entry name" value="T3SS_substrate_exporter"/>
</dbReference>
<feature type="transmembrane region" description="Helical" evidence="13">
    <location>
        <begin position="30"/>
        <end position="52"/>
    </location>
</feature>
<dbReference type="InterPro" id="IPR029025">
    <property type="entry name" value="T3SS_substrate_exporter_C"/>
</dbReference>
<evidence type="ECO:0000256" key="6">
    <source>
        <dbReference type="ARBA" id="ARBA00022692"/>
    </source>
</evidence>
<evidence type="ECO:0000256" key="13">
    <source>
        <dbReference type="RuleBase" id="RU364091"/>
    </source>
</evidence>
<evidence type="ECO:0000256" key="2">
    <source>
        <dbReference type="ARBA" id="ARBA00010690"/>
    </source>
</evidence>
<dbReference type="PANTHER" id="PTHR30531:SF12">
    <property type="entry name" value="FLAGELLAR BIOSYNTHETIC PROTEIN FLHB"/>
    <property type="match status" value="1"/>
</dbReference>
<sequence length="348" mass="40042">MAQENKTEKATPYRRRKLREEGNVAKSPELASSITVFLSSIVLFFTGAYLFYEVVNLIRLIIENPYVNYFSVFSLLSQSFPRMLLPFFLIAVLTVILVHIGQFGFIFTLKPLQFKWERLNPFEGLKKIFSLTTLFELTKNTLKVSLFIIVSYFLIKGGIEHLLTAPSEDALSFALYLLKLIFKIVITLSVFAILISILDYGYKRWDYERRIRMSKEEVKEEYKQHEGNPQIKGAIKRRMRQLARGRMMQEVPKASVVITNPTHIAIALRYDPEKGDKAPKVLAKGKGAVAEKIIDVAQEHGVPIIRKEELARAMYPLVEVGEEIPPRFYKAVAEIIAFIMFRKKRVAV</sequence>
<dbReference type="InterPro" id="IPR006136">
    <property type="entry name" value="FlhB"/>
</dbReference>
<dbReference type="EMBL" id="DSFP01000033">
    <property type="protein sequence ID" value="HEW45821.1"/>
    <property type="molecule type" value="Genomic_DNA"/>
</dbReference>
<evidence type="ECO:0000256" key="7">
    <source>
        <dbReference type="ARBA" id="ARBA00022795"/>
    </source>
</evidence>
<dbReference type="Gene3D" id="3.40.1690.10">
    <property type="entry name" value="secretion proteins EscU"/>
    <property type="match status" value="1"/>
</dbReference>
<evidence type="ECO:0000313" key="14">
    <source>
        <dbReference type="EMBL" id="HEW45821.1"/>
    </source>
</evidence>
<dbReference type="PANTHER" id="PTHR30531">
    <property type="entry name" value="FLAGELLAR BIOSYNTHETIC PROTEIN FLHB"/>
    <property type="match status" value="1"/>
</dbReference>
<evidence type="ECO:0000256" key="8">
    <source>
        <dbReference type="ARBA" id="ARBA00022927"/>
    </source>
</evidence>
<dbReference type="SUPFAM" id="SSF160544">
    <property type="entry name" value="EscU C-terminal domain-like"/>
    <property type="match status" value="1"/>
</dbReference>
<organism evidence="14">
    <name type="scientific">Hydrogenobacter sp</name>
    <dbReference type="NCBI Taxonomy" id="2152829"/>
    <lineage>
        <taxon>Bacteria</taxon>
        <taxon>Pseudomonadati</taxon>
        <taxon>Aquificota</taxon>
        <taxon>Aquificia</taxon>
        <taxon>Aquificales</taxon>
        <taxon>Aquificaceae</taxon>
        <taxon>Hydrogenobacter</taxon>
    </lineage>
</organism>
<proteinExistence type="inferred from homology"/>
<protein>
    <recommendedName>
        <fullName evidence="3 13">Flagellar biosynthetic protein FlhB</fullName>
    </recommendedName>
</protein>
<keyword evidence="14" id="KW-0966">Cell projection</keyword>
<keyword evidence="9 13" id="KW-1133">Transmembrane helix</keyword>
<gene>
    <name evidence="13 14" type="primary">flhB</name>
    <name evidence="14" type="ORF">ENO47_04015</name>
</gene>
<dbReference type="NCBIfam" id="TIGR00328">
    <property type="entry name" value="flhB"/>
    <property type="match status" value="1"/>
</dbReference>
<keyword evidence="10 13" id="KW-0472">Membrane</keyword>
<evidence type="ECO:0000256" key="5">
    <source>
        <dbReference type="ARBA" id="ARBA00022475"/>
    </source>
</evidence>
<evidence type="ECO:0000256" key="12">
    <source>
        <dbReference type="ARBA" id="ARBA00025078"/>
    </source>
</evidence>
<keyword evidence="14" id="KW-0282">Flagellum</keyword>
<evidence type="ECO:0000256" key="11">
    <source>
        <dbReference type="ARBA" id="ARBA00023225"/>
    </source>
</evidence>
<dbReference type="Pfam" id="PF01312">
    <property type="entry name" value="Bac_export_2"/>
    <property type="match status" value="1"/>
</dbReference>
<dbReference type="GO" id="GO:0044780">
    <property type="term" value="P:bacterial-type flagellum assembly"/>
    <property type="evidence" value="ECO:0007669"/>
    <property type="project" value="InterPro"/>
</dbReference>
<accession>A0A7C2V6V6</accession>
<name>A0A7C2V6V6_9AQUI</name>
<comment type="similarity">
    <text evidence="2 13">Belongs to the type III secretion exporter family.</text>
</comment>
<keyword evidence="7 13" id="KW-1005">Bacterial flagellum biogenesis</keyword>
<evidence type="ECO:0000256" key="3">
    <source>
        <dbReference type="ARBA" id="ARBA00021622"/>
    </source>
</evidence>
<comment type="function">
    <text evidence="12 13">Required for formation of the rod structure in the basal body of the flagellar apparatus. Together with FliI and FliH, may constitute the export apparatus of flagellin.</text>
</comment>
<reference evidence="14" key="1">
    <citation type="journal article" date="2020" name="mSystems">
        <title>Genome- and Community-Level Interaction Insights into Carbon Utilization and Element Cycling Functions of Hydrothermarchaeota in Hydrothermal Sediment.</title>
        <authorList>
            <person name="Zhou Z."/>
            <person name="Liu Y."/>
            <person name="Xu W."/>
            <person name="Pan J."/>
            <person name="Luo Z.H."/>
            <person name="Li M."/>
        </authorList>
    </citation>
    <scope>NUCLEOTIDE SEQUENCE [LARGE SCALE GENOMIC DNA]</scope>
    <source>
        <strain evidence="14">SpSt-132</strain>
    </source>
</reference>
<keyword evidence="14" id="KW-0969">Cilium</keyword>
<evidence type="ECO:0000256" key="10">
    <source>
        <dbReference type="ARBA" id="ARBA00023136"/>
    </source>
</evidence>
<dbReference type="AlphaFoldDB" id="A0A7C2V6V6"/>
<feature type="transmembrane region" description="Helical" evidence="13">
    <location>
        <begin position="128"/>
        <end position="155"/>
    </location>
</feature>
<keyword evidence="4 13" id="KW-0813">Transport</keyword>
<feature type="transmembrane region" description="Helical" evidence="13">
    <location>
        <begin position="175"/>
        <end position="202"/>
    </location>
</feature>
<dbReference type="GO" id="GO:0009306">
    <property type="term" value="P:protein secretion"/>
    <property type="evidence" value="ECO:0007669"/>
    <property type="project" value="InterPro"/>
</dbReference>
<feature type="transmembrane region" description="Helical" evidence="13">
    <location>
        <begin position="83"/>
        <end position="107"/>
    </location>
</feature>
<evidence type="ECO:0000256" key="4">
    <source>
        <dbReference type="ARBA" id="ARBA00022448"/>
    </source>
</evidence>
<dbReference type="Gene3D" id="6.10.250.2080">
    <property type="match status" value="1"/>
</dbReference>
<comment type="subcellular location">
    <subcellularLocation>
        <location evidence="1">Cell membrane</location>
        <topology evidence="1">Multi-pass membrane protein</topology>
    </subcellularLocation>
</comment>
<comment type="caution">
    <text evidence="14">The sequence shown here is derived from an EMBL/GenBank/DDBJ whole genome shotgun (WGS) entry which is preliminary data.</text>
</comment>
<evidence type="ECO:0000256" key="1">
    <source>
        <dbReference type="ARBA" id="ARBA00004651"/>
    </source>
</evidence>
<keyword evidence="5 13" id="KW-1003">Cell membrane</keyword>
<keyword evidence="8 13" id="KW-0653">Protein transport</keyword>
<dbReference type="GO" id="GO:0005886">
    <property type="term" value="C:plasma membrane"/>
    <property type="evidence" value="ECO:0007669"/>
    <property type="project" value="UniProtKB-SubCell"/>
</dbReference>
<dbReference type="PRINTS" id="PR00950">
    <property type="entry name" value="TYPE3IMSPROT"/>
</dbReference>
<keyword evidence="6 13" id="KW-0812">Transmembrane</keyword>